<evidence type="ECO:0000256" key="1">
    <source>
        <dbReference type="ARBA" id="ARBA00022679"/>
    </source>
</evidence>
<name>A0A1I2M692_9ACTN</name>
<dbReference type="AlphaFoldDB" id="A0A1I2M692"/>
<dbReference type="InterPro" id="IPR016181">
    <property type="entry name" value="Acyl_CoA_acyltransferase"/>
</dbReference>
<feature type="domain" description="N-acetyltransferase" evidence="3">
    <location>
        <begin position="16"/>
        <end position="170"/>
    </location>
</feature>
<dbReference type="CDD" id="cd04301">
    <property type="entry name" value="NAT_SF"/>
    <property type="match status" value="1"/>
</dbReference>
<dbReference type="GO" id="GO:0016747">
    <property type="term" value="F:acyltransferase activity, transferring groups other than amino-acyl groups"/>
    <property type="evidence" value="ECO:0007669"/>
    <property type="project" value="InterPro"/>
</dbReference>
<proteinExistence type="predicted"/>
<evidence type="ECO:0000313" key="5">
    <source>
        <dbReference type="Proteomes" id="UP000199645"/>
    </source>
</evidence>
<dbReference type="Gene3D" id="3.40.630.30">
    <property type="match status" value="1"/>
</dbReference>
<dbReference type="InterPro" id="IPR000182">
    <property type="entry name" value="GNAT_dom"/>
</dbReference>
<dbReference type="Pfam" id="PF00583">
    <property type="entry name" value="Acetyltransf_1"/>
    <property type="match status" value="1"/>
</dbReference>
<organism evidence="4 5">
    <name type="scientific">Actinoplanes philippinensis</name>
    <dbReference type="NCBI Taxonomy" id="35752"/>
    <lineage>
        <taxon>Bacteria</taxon>
        <taxon>Bacillati</taxon>
        <taxon>Actinomycetota</taxon>
        <taxon>Actinomycetes</taxon>
        <taxon>Micromonosporales</taxon>
        <taxon>Micromonosporaceae</taxon>
        <taxon>Actinoplanes</taxon>
    </lineage>
</organism>
<dbReference type="SUPFAM" id="SSF55729">
    <property type="entry name" value="Acyl-CoA N-acyltransferases (Nat)"/>
    <property type="match status" value="1"/>
</dbReference>
<accession>A0A1I2M692</accession>
<evidence type="ECO:0000256" key="2">
    <source>
        <dbReference type="ARBA" id="ARBA00023315"/>
    </source>
</evidence>
<dbReference type="Proteomes" id="UP000199645">
    <property type="component" value="Unassembled WGS sequence"/>
</dbReference>
<keyword evidence="1 4" id="KW-0808">Transferase</keyword>
<dbReference type="EMBL" id="FONV01000027">
    <property type="protein sequence ID" value="SFF86992.1"/>
    <property type="molecule type" value="Genomic_DNA"/>
</dbReference>
<evidence type="ECO:0000313" key="4">
    <source>
        <dbReference type="EMBL" id="SFF86992.1"/>
    </source>
</evidence>
<dbReference type="STRING" id="35752.SAMN05421541_1272"/>
<dbReference type="PROSITE" id="PS51186">
    <property type="entry name" value="GNAT"/>
    <property type="match status" value="1"/>
</dbReference>
<dbReference type="PANTHER" id="PTHR43072">
    <property type="entry name" value="N-ACETYLTRANSFERASE"/>
    <property type="match status" value="1"/>
</dbReference>
<gene>
    <name evidence="4" type="ORF">SAMN05421541_1272</name>
</gene>
<dbReference type="PANTHER" id="PTHR43072:SF23">
    <property type="entry name" value="UPF0039 PROTEIN C11D3.02C"/>
    <property type="match status" value="1"/>
</dbReference>
<keyword evidence="5" id="KW-1185">Reference proteome</keyword>
<keyword evidence="2" id="KW-0012">Acyltransferase</keyword>
<protein>
    <submittedName>
        <fullName evidence="4">Phosphinothricin acetyltransferase</fullName>
    </submittedName>
</protein>
<sequence length="177" mass="18863">MGVPSAVWHRFGVHTPEIAAMGDEHAAQVLEIYRLGIATGNATFETEPPSWERFTGSRLAGLRFVALDSDATVTGWVACGRVSDRCAYSGVVEHSVYVHPGHSGRGIGRALLGALIGATEAAGIWTIQSGIFPENAASLALHAACGFRTVGTRERIGRLDGVWRDVILLERRSPTVG</sequence>
<reference evidence="4 5" key="1">
    <citation type="submission" date="2016-10" db="EMBL/GenBank/DDBJ databases">
        <authorList>
            <person name="de Groot N.N."/>
        </authorList>
    </citation>
    <scope>NUCLEOTIDE SEQUENCE [LARGE SCALE GENOMIC DNA]</scope>
    <source>
        <strain evidence="4 5">DSM 43019</strain>
    </source>
</reference>
<evidence type="ECO:0000259" key="3">
    <source>
        <dbReference type="PROSITE" id="PS51186"/>
    </source>
</evidence>